<proteinExistence type="predicted"/>
<dbReference type="PANTHER" id="PTHR46796:SF14">
    <property type="entry name" value="TRANSCRIPTIONAL REGULATORY PROTEIN"/>
    <property type="match status" value="1"/>
</dbReference>
<comment type="caution">
    <text evidence="5">The sequence shown here is derived from an EMBL/GenBank/DDBJ whole genome shotgun (WGS) entry which is preliminary data.</text>
</comment>
<dbReference type="SMART" id="SM00342">
    <property type="entry name" value="HTH_ARAC"/>
    <property type="match status" value="1"/>
</dbReference>
<dbReference type="EMBL" id="JAMSKV010000006">
    <property type="protein sequence ID" value="MCQ8278431.1"/>
    <property type="molecule type" value="Genomic_DNA"/>
</dbReference>
<dbReference type="SUPFAM" id="SSF46689">
    <property type="entry name" value="Homeodomain-like"/>
    <property type="match status" value="2"/>
</dbReference>
<dbReference type="PROSITE" id="PS01124">
    <property type="entry name" value="HTH_ARAC_FAMILY_2"/>
    <property type="match status" value="1"/>
</dbReference>
<dbReference type="Gene3D" id="1.10.10.60">
    <property type="entry name" value="Homeodomain-like"/>
    <property type="match status" value="2"/>
</dbReference>
<dbReference type="PROSITE" id="PS00041">
    <property type="entry name" value="HTH_ARAC_FAMILY_1"/>
    <property type="match status" value="1"/>
</dbReference>
<gene>
    <name evidence="5" type="ORF">NFI95_08190</name>
</gene>
<feature type="domain" description="HTH araC/xylS-type" evidence="4">
    <location>
        <begin position="202"/>
        <end position="300"/>
    </location>
</feature>
<name>A0ABT1W8J5_9PROT</name>
<dbReference type="InterPro" id="IPR050204">
    <property type="entry name" value="AraC_XylS_family_regulators"/>
</dbReference>
<dbReference type="Proteomes" id="UP001524587">
    <property type="component" value="Unassembled WGS sequence"/>
</dbReference>
<keyword evidence="2" id="KW-0238">DNA-binding</keyword>
<dbReference type="RefSeq" id="WP_422863912.1">
    <property type="nucleotide sequence ID" value="NZ_JAMSKV010000006.1"/>
</dbReference>
<organism evidence="5 6">
    <name type="scientific">Endosaccharibacter trunci</name>
    <dbReference type="NCBI Taxonomy" id="2812733"/>
    <lineage>
        <taxon>Bacteria</taxon>
        <taxon>Pseudomonadati</taxon>
        <taxon>Pseudomonadota</taxon>
        <taxon>Alphaproteobacteria</taxon>
        <taxon>Acetobacterales</taxon>
        <taxon>Acetobacteraceae</taxon>
        <taxon>Endosaccharibacter</taxon>
    </lineage>
</organism>
<dbReference type="Pfam" id="PF12833">
    <property type="entry name" value="HTH_18"/>
    <property type="match status" value="1"/>
</dbReference>
<dbReference type="InterPro" id="IPR009057">
    <property type="entry name" value="Homeodomain-like_sf"/>
</dbReference>
<reference evidence="5 6" key="1">
    <citation type="submission" date="2022-06" db="EMBL/GenBank/DDBJ databases">
        <title>Endosaccharibacter gen. nov., sp. nov., endophytic bacteria isolated from sugarcane.</title>
        <authorList>
            <person name="Pitiwittayakul N."/>
            <person name="Yukphan P."/>
            <person name="Charoenyingcharoen P."/>
            <person name="Tanasupawat S."/>
        </authorList>
    </citation>
    <scope>NUCLEOTIDE SEQUENCE [LARGE SCALE GENOMIC DNA]</scope>
    <source>
        <strain evidence="5 6">KSS8</strain>
    </source>
</reference>
<evidence type="ECO:0000313" key="5">
    <source>
        <dbReference type="EMBL" id="MCQ8278431.1"/>
    </source>
</evidence>
<evidence type="ECO:0000259" key="4">
    <source>
        <dbReference type="PROSITE" id="PS01124"/>
    </source>
</evidence>
<dbReference type="PANTHER" id="PTHR46796">
    <property type="entry name" value="HTH-TYPE TRANSCRIPTIONAL ACTIVATOR RHAS-RELATED"/>
    <property type="match status" value="1"/>
</dbReference>
<protein>
    <submittedName>
        <fullName evidence="5">AraC family transcriptional regulator</fullName>
    </submittedName>
</protein>
<evidence type="ECO:0000256" key="3">
    <source>
        <dbReference type="ARBA" id="ARBA00023163"/>
    </source>
</evidence>
<keyword evidence="6" id="KW-1185">Reference proteome</keyword>
<dbReference type="InterPro" id="IPR018060">
    <property type="entry name" value="HTH_AraC"/>
</dbReference>
<accession>A0ABT1W8J5</accession>
<dbReference type="InterPro" id="IPR018062">
    <property type="entry name" value="HTH_AraC-typ_CS"/>
</dbReference>
<sequence>MVLDDRAIWLEKRFHADDVQLLTGITASSRAPLYVARIASVRAMPEPTLAVPTEPAYSIHVHHRLCRSSDFWQGGRPARRVVLRQSSIIMFDLAQTPFGHAHDSFDFTRFHVSRQTLTALAYEQSIPFCGDLVAPDPGHPDPVIEYLAGALASRANLLERETDTLFSDWIALAFHTHILTTYCDSKSRIGRKSNSLPPRRLEQICKWIDERLGDSLSLAAIAGEAGMSSTSFARAFRNATGETPHQWLMKARIRRAQDLLLATELSILAISLACGFVDQSHLTRAFARVVGITPGQWRRIRRE</sequence>
<evidence type="ECO:0000256" key="2">
    <source>
        <dbReference type="ARBA" id="ARBA00023125"/>
    </source>
</evidence>
<keyword evidence="3" id="KW-0804">Transcription</keyword>
<evidence type="ECO:0000256" key="1">
    <source>
        <dbReference type="ARBA" id="ARBA00023015"/>
    </source>
</evidence>
<keyword evidence="1" id="KW-0805">Transcription regulation</keyword>
<evidence type="ECO:0000313" key="6">
    <source>
        <dbReference type="Proteomes" id="UP001524587"/>
    </source>
</evidence>